<feature type="transmembrane region" description="Helical" evidence="1">
    <location>
        <begin position="331"/>
        <end position="350"/>
    </location>
</feature>
<feature type="transmembrane region" description="Helical" evidence="1">
    <location>
        <begin position="179"/>
        <end position="204"/>
    </location>
</feature>
<feature type="transmembrane region" description="Helical" evidence="1">
    <location>
        <begin position="271"/>
        <end position="293"/>
    </location>
</feature>
<keyword evidence="1" id="KW-0812">Transmembrane</keyword>
<dbReference type="Pfam" id="PF01757">
    <property type="entry name" value="Acyl_transf_3"/>
    <property type="match status" value="1"/>
</dbReference>
<dbReference type="GO" id="GO:0016747">
    <property type="term" value="F:acyltransferase activity, transferring groups other than amino-acyl groups"/>
    <property type="evidence" value="ECO:0007669"/>
    <property type="project" value="InterPro"/>
</dbReference>
<feature type="transmembrane region" description="Helical" evidence="1">
    <location>
        <begin position="305"/>
        <end position="325"/>
    </location>
</feature>
<feature type="transmembrane region" description="Helical" evidence="1">
    <location>
        <begin position="52"/>
        <end position="70"/>
    </location>
</feature>
<feature type="transmembrane region" description="Helical" evidence="1">
    <location>
        <begin position="12"/>
        <end position="32"/>
    </location>
</feature>
<evidence type="ECO:0000313" key="4">
    <source>
        <dbReference type="Proteomes" id="UP000266067"/>
    </source>
</evidence>
<name>A0A3A1NC82_9FLAO</name>
<dbReference type="OrthoDB" id="9809782at2"/>
<dbReference type="InterPro" id="IPR050623">
    <property type="entry name" value="Glucan_succinyl_AcylTrfase"/>
</dbReference>
<dbReference type="PANTHER" id="PTHR36927">
    <property type="entry name" value="BLR4337 PROTEIN"/>
    <property type="match status" value="1"/>
</dbReference>
<dbReference type="InterPro" id="IPR002656">
    <property type="entry name" value="Acyl_transf_3_dom"/>
</dbReference>
<feature type="transmembrane region" description="Helical" evidence="1">
    <location>
        <begin position="82"/>
        <end position="103"/>
    </location>
</feature>
<accession>A0A3A1NC82</accession>
<evidence type="ECO:0000313" key="3">
    <source>
        <dbReference type="EMBL" id="RIV35479.1"/>
    </source>
</evidence>
<protein>
    <submittedName>
        <fullName evidence="3">Glucan biosynthesis protein</fullName>
    </submittedName>
</protein>
<feature type="transmembrane region" description="Helical" evidence="1">
    <location>
        <begin position="242"/>
        <end position="259"/>
    </location>
</feature>
<comment type="caution">
    <text evidence="3">The sequence shown here is derived from an EMBL/GenBank/DDBJ whole genome shotgun (WGS) entry which is preliminary data.</text>
</comment>
<dbReference type="AlphaFoldDB" id="A0A3A1NC82"/>
<evidence type="ECO:0000256" key="1">
    <source>
        <dbReference type="SAM" id="Phobius"/>
    </source>
</evidence>
<sequence length="376" mass="44490">MRRYDLDWLRVIVFALLIFYHVGMFFVPWGWHVKNNVIYDWLRWPMSFLNQWRLPILFVISGMGTYYALGKRSMGKFMWERFLRLGIPLVVGMILIVPPQVYFERLVDGSFTGSYWKYFTTIAFDGIYPEGNYSWHHLWFLPYLLVFSLILAPLFVYLRKHNTRFIDWVKRLIQRTWGIYIFVIPLYFAESLVEPFFPITHALVDDWFNFTFSIILFFYGFVMIATGDVFWQTISKIKYKALILGIIGFSGQAIIWLFFEDGYIIHFTEALLKVVNIWSWILVLFAFAAKYLNKPSSGLAYANRAVYPFYILHQTITVGIAYYLMNLDWGLFPKAMILIVGTFGISWLIYDLIILRIPLLHPLFGLKGKNKKKPAD</sequence>
<reference evidence="3 4" key="1">
    <citation type="submission" date="2018-08" db="EMBL/GenBank/DDBJ databases">
        <title>Proposal of Muricauda 72 sp.nov. and Muricauda NH166 sp.nov., isolated from seawater.</title>
        <authorList>
            <person name="Cheng H."/>
            <person name="Wu Y.-H."/>
            <person name="Guo L.-L."/>
            <person name="Xu X.-W."/>
        </authorList>
    </citation>
    <scope>NUCLEOTIDE SEQUENCE [LARGE SCALE GENOMIC DNA]</scope>
    <source>
        <strain evidence="3 4">KCTC 22173</strain>
    </source>
</reference>
<keyword evidence="1" id="KW-0472">Membrane</keyword>
<feature type="domain" description="Acyltransferase 3" evidence="2">
    <location>
        <begin position="4"/>
        <end position="350"/>
    </location>
</feature>
<dbReference type="PANTHER" id="PTHR36927:SF3">
    <property type="entry name" value="GLUCANS BIOSYNTHESIS PROTEIN C"/>
    <property type="match status" value="1"/>
</dbReference>
<dbReference type="Proteomes" id="UP000266067">
    <property type="component" value="Unassembled WGS sequence"/>
</dbReference>
<keyword evidence="4" id="KW-1185">Reference proteome</keyword>
<organism evidence="3 4">
    <name type="scientific">Flagellimonas lutimaris</name>
    <dbReference type="NCBI Taxonomy" id="475082"/>
    <lineage>
        <taxon>Bacteria</taxon>
        <taxon>Pseudomonadati</taxon>
        <taxon>Bacteroidota</taxon>
        <taxon>Flavobacteriia</taxon>
        <taxon>Flavobacteriales</taxon>
        <taxon>Flavobacteriaceae</taxon>
        <taxon>Flagellimonas</taxon>
    </lineage>
</organism>
<feature type="transmembrane region" description="Helical" evidence="1">
    <location>
        <begin position="210"/>
        <end position="230"/>
    </location>
</feature>
<gene>
    <name evidence="3" type="ORF">D2V08_04615</name>
</gene>
<proteinExistence type="predicted"/>
<keyword evidence="1" id="KW-1133">Transmembrane helix</keyword>
<feature type="transmembrane region" description="Helical" evidence="1">
    <location>
        <begin position="138"/>
        <end position="158"/>
    </location>
</feature>
<evidence type="ECO:0000259" key="2">
    <source>
        <dbReference type="Pfam" id="PF01757"/>
    </source>
</evidence>
<dbReference type="EMBL" id="QXFH01000070">
    <property type="protein sequence ID" value="RIV35479.1"/>
    <property type="molecule type" value="Genomic_DNA"/>
</dbReference>